<accession>A0A9P4G7N3</accession>
<proteinExistence type="predicted"/>
<dbReference type="Proteomes" id="UP000800039">
    <property type="component" value="Unassembled WGS sequence"/>
</dbReference>
<feature type="region of interest" description="Disordered" evidence="1">
    <location>
        <begin position="121"/>
        <end position="167"/>
    </location>
</feature>
<evidence type="ECO:0000256" key="1">
    <source>
        <dbReference type="SAM" id="MobiDB-lite"/>
    </source>
</evidence>
<organism evidence="2 3">
    <name type="scientific">Cucurbitaria berberidis CBS 394.84</name>
    <dbReference type="NCBI Taxonomy" id="1168544"/>
    <lineage>
        <taxon>Eukaryota</taxon>
        <taxon>Fungi</taxon>
        <taxon>Dikarya</taxon>
        <taxon>Ascomycota</taxon>
        <taxon>Pezizomycotina</taxon>
        <taxon>Dothideomycetes</taxon>
        <taxon>Pleosporomycetidae</taxon>
        <taxon>Pleosporales</taxon>
        <taxon>Pleosporineae</taxon>
        <taxon>Cucurbitariaceae</taxon>
        <taxon>Cucurbitaria</taxon>
    </lineage>
</organism>
<protein>
    <submittedName>
        <fullName evidence="2">Uncharacterized protein</fullName>
    </submittedName>
</protein>
<dbReference type="RefSeq" id="XP_040782994.1">
    <property type="nucleotide sequence ID" value="XM_040927245.1"/>
</dbReference>
<keyword evidence="3" id="KW-1185">Reference proteome</keyword>
<comment type="caution">
    <text evidence="2">The sequence shown here is derived from an EMBL/GenBank/DDBJ whole genome shotgun (WGS) entry which is preliminary data.</text>
</comment>
<name>A0A9P4G7N3_9PLEO</name>
<feature type="compositionally biased region" description="Basic residues" evidence="1">
    <location>
        <begin position="139"/>
        <end position="148"/>
    </location>
</feature>
<dbReference type="AlphaFoldDB" id="A0A9P4G7N3"/>
<feature type="compositionally biased region" description="Polar residues" evidence="1">
    <location>
        <begin position="123"/>
        <end position="136"/>
    </location>
</feature>
<sequence length="167" mass="18864">MIREDFDNLVASIWEGLELDSSIKSKDKLEAVLADRLQRDTEHLKSLLEDSKREVFLDANIPAEVDELLPCIQQPSWHGCLRFIIQTLPQLSSAKQATILQSPQVASVSPPASIAFKRRLASTPPSAVSQPRSSTHVTRVQKRRKKQVTKSVQQSEQIKIRSNNKRQ</sequence>
<evidence type="ECO:0000313" key="3">
    <source>
        <dbReference type="Proteomes" id="UP000800039"/>
    </source>
</evidence>
<evidence type="ECO:0000313" key="2">
    <source>
        <dbReference type="EMBL" id="KAF1840431.1"/>
    </source>
</evidence>
<dbReference type="GeneID" id="63844497"/>
<dbReference type="EMBL" id="ML976620">
    <property type="protein sequence ID" value="KAF1840431.1"/>
    <property type="molecule type" value="Genomic_DNA"/>
</dbReference>
<reference evidence="2" key="1">
    <citation type="submission" date="2020-01" db="EMBL/GenBank/DDBJ databases">
        <authorList>
            <consortium name="DOE Joint Genome Institute"/>
            <person name="Haridas S."/>
            <person name="Albert R."/>
            <person name="Binder M."/>
            <person name="Bloem J."/>
            <person name="Labutti K."/>
            <person name="Salamov A."/>
            <person name="Andreopoulos B."/>
            <person name="Baker S.E."/>
            <person name="Barry K."/>
            <person name="Bills G."/>
            <person name="Bluhm B.H."/>
            <person name="Cannon C."/>
            <person name="Castanera R."/>
            <person name="Culley D.E."/>
            <person name="Daum C."/>
            <person name="Ezra D."/>
            <person name="Gonzalez J.B."/>
            <person name="Henrissat B."/>
            <person name="Kuo A."/>
            <person name="Liang C."/>
            <person name="Lipzen A."/>
            <person name="Lutzoni F."/>
            <person name="Magnuson J."/>
            <person name="Mondo S."/>
            <person name="Nolan M."/>
            <person name="Ohm R."/>
            <person name="Pangilinan J."/>
            <person name="Park H.-J."/>
            <person name="Ramirez L."/>
            <person name="Alfaro M."/>
            <person name="Sun H."/>
            <person name="Tritt A."/>
            <person name="Yoshinaga Y."/>
            <person name="Zwiers L.-H."/>
            <person name="Turgeon B.G."/>
            <person name="Goodwin S.B."/>
            <person name="Spatafora J.W."/>
            <person name="Crous P.W."/>
            <person name="Grigoriev I.V."/>
        </authorList>
    </citation>
    <scope>NUCLEOTIDE SEQUENCE</scope>
    <source>
        <strain evidence="2">CBS 394.84</strain>
    </source>
</reference>
<gene>
    <name evidence="2" type="ORF">K460DRAFT_208389</name>
</gene>